<evidence type="ECO:0000313" key="2">
    <source>
        <dbReference type="EMBL" id="GBN67844.1"/>
    </source>
</evidence>
<dbReference type="AlphaFoldDB" id="A0A4Y2QWN6"/>
<dbReference type="PANTHER" id="PTHR12419:SF7">
    <property type="entry name" value="OTU DOMAIN-CONTAINING PROTEIN 3"/>
    <property type="match status" value="1"/>
</dbReference>
<protein>
    <recommendedName>
        <fullName evidence="1">OTU domain-containing protein</fullName>
    </recommendedName>
</protein>
<gene>
    <name evidence="2" type="ORF">AVEN_92082_1</name>
</gene>
<evidence type="ECO:0000313" key="3">
    <source>
        <dbReference type="Proteomes" id="UP000499080"/>
    </source>
</evidence>
<dbReference type="Gene3D" id="3.90.70.80">
    <property type="match status" value="1"/>
</dbReference>
<reference evidence="2 3" key="1">
    <citation type="journal article" date="2019" name="Sci. Rep.">
        <title>Orb-weaving spider Araneus ventricosus genome elucidates the spidroin gene catalogue.</title>
        <authorList>
            <person name="Kono N."/>
            <person name="Nakamura H."/>
            <person name="Ohtoshi R."/>
            <person name="Moran D.A.P."/>
            <person name="Shinohara A."/>
            <person name="Yoshida Y."/>
            <person name="Fujiwara M."/>
            <person name="Mori M."/>
            <person name="Tomita M."/>
            <person name="Arakawa K."/>
        </authorList>
    </citation>
    <scope>NUCLEOTIDE SEQUENCE [LARGE SCALE GENOMIC DNA]</scope>
</reference>
<name>A0A4Y2QWN6_ARAVE</name>
<proteinExistence type="predicted"/>
<dbReference type="GO" id="GO:0016579">
    <property type="term" value="P:protein deubiquitination"/>
    <property type="evidence" value="ECO:0007669"/>
    <property type="project" value="TreeGrafter"/>
</dbReference>
<sequence>MESYEEYSFGPESFVIFPMEKDGNCLFRAMAFFVFNNPNRHHEIRSKLVSYIADNWHIFQNYSLKDMEKYRGKMIKPGTFGGDIEIFAFTKFFNCSFKVFYKHRPKSFPTLYGDSVPQCTSLFSGSWDAGHYDVILPSNKSKMELLLLKREMTDLRKRASKEFEENEQ</sequence>
<feature type="domain" description="OTU" evidence="1">
    <location>
        <begin position="14"/>
        <end position="138"/>
    </location>
</feature>
<dbReference type="InterPro" id="IPR038765">
    <property type="entry name" value="Papain-like_cys_pep_sf"/>
</dbReference>
<keyword evidence="3" id="KW-1185">Reference proteome</keyword>
<dbReference type="InterPro" id="IPR003323">
    <property type="entry name" value="OTU_dom"/>
</dbReference>
<evidence type="ECO:0000259" key="1">
    <source>
        <dbReference type="PROSITE" id="PS50802"/>
    </source>
</evidence>
<dbReference type="PROSITE" id="PS50802">
    <property type="entry name" value="OTU"/>
    <property type="match status" value="1"/>
</dbReference>
<dbReference type="PANTHER" id="PTHR12419">
    <property type="entry name" value="OTU DOMAIN CONTAINING PROTEIN"/>
    <property type="match status" value="1"/>
</dbReference>
<dbReference type="CDD" id="cd22757">
    <property type="entry name" value="OTU_P87_VP80-like"/>
    <property type="match status" value="1"/>
</dbReference>
<dbReference type="OrthoDB" id="409956at2759"/>
<dbReference type="InterPro" id="IPR050704">
    <property type="entry name" value="Peptidase_C85-like"/>
</dbReference>
<accession>A0A4Y2QWN6</accession>
<comment type="caution">
    <text evidence="2">The sequence shown here is derived from an EMBL/GenBank/DDBJ whole genome shotgun (WGS) entry which is preliminary data.</text>
</comment>
<organism evidence="2 3">
    <name type="scientific">Araneus ventricosus</name>
    <name type="common">Orbweaver spider</name>
    <name type="synonym">Epeira ventricosa</name>
    <dbReference type="NCBI Taxonomy" id="182803"/>
    <lineage>
        <taxon>Eukaryota</taxon>
        <taxon>Metazoa</taxon>
        <taxon>Ecdysozoa</taxon>
        <taxon>Arthropoda</taxon>
        <taxon>Chelicerata</taxon>
        <taxon>Arachnida</taxon>
        <taxon>Araneae</taxon>
        <taxon>Araneomorphae</taxon>
        <taxon>Entelegynae</taxon>
        <taxon>Araneoidea</taxon>
        <taxon>Araneidae</taxon>
        <taxon>Araneus</taxon>
    </lineage>
</organism>
<dbReference type="EMBL" id="BGPR01015057">
    <property type="protein sequence ID" value="GBN67844.1"/>
    <property type="molecule type" value="Genomic_DNA"/>
</dbReference>
<dbReference type="Pfam" id="PF02338">
    <property type="entry name" value="OTU"/>
    <property type="match status" value="1"/>
</dbReference>
<dbReference type="GO" id="GO:0004843">
    <property type="term" value="F:cysteine-type deubiquitinase activity"/>
    <property type="evidence" value="ECO:0007669"/>
    <property type="project" value="TreeGrafter"/>
</dbReference>
<dbReference type="SUPFAM" id="SSF54001">
    <property type="entry name" value="Cysteine proteinases"/>
    <property type="match status" value="1"/>
</dbReference>
<dbReference type="Proteomes" id="UP000499080">
    <property type="component" value="Unassembled WGS sequence"/>
</dbReference>